<evidence type="ECO:0000313" key="4">
    <source>
        <dbReference type="Proteomes" id="UP000183063"/>
    </source>
</evidence>
<protein>
    <submittedName>
        <fullName evidence="2">Uncharacterized protein</fullName>
    </submittedName>
</protein>
<dbReference type="Proteomes" id="UP000198939">
    <property type="component" value="Unassembled WGS sequence"/>
</dbReference>
<keyword evidence="1" id="KW-0472">Membrane</keyword>
<dbReference type="EMBL" id="FOCV01000023">
    <property type="protein sequence ID" value="SEO74484.1"/>
    <property type="molecule type" value="Genomic_DNA"/>
</dbReference>
<keyword evidence="5" id="KW-1185">Reference proteome</keyword>
<name>A0A1H8S7W8_9HYPH</name>
<dbReference type="EMBL" id="FNXB01000029">
    <property type="protein sequence ID" value="SEI10133.1"/>
    <property type="molecule type" value="Genomic_DNA"/>
</dbReference>
<evidence type="ECO:0000313" key="2">
    <source>
        <dbReference type="EMBL" id="SEI10133.1"/>
    </source>
</evidence>
<proteinExistence type="predicted"/>
<reference evidence="3 5" key="1">
    <citation type="submission" date="2016-10" db="EMBL/GenBank/DDBJ databases">
        <authorList>
            <person name="Varghese N."/>
            <person name="Submissions S."/>
        </authorList>
    </citation>
    <scope>NUCLEOTIDE SEQUENCE [LARGE SCALE GENOMIC DNA]</scope>
    <source>
        <strain evidence="3 5">CGMCC 1.7071</strain>
    </source>
</reference>
<feature type="transmembrane region" description="Helical" evidence="1">
    <location>
        <begin position="6"/>
        <end position="30"/>
    </location>
</feature>
<dbReference type="Proteomes" id="UP000183063">
    <property type="component" value="Unassembled WGS sequence"/>
</dbReference>
<dbReference type="AlphaFoldDB" id="A0A1H8S7W8"/>
<accession>A0A1H8S7W8</accession>
<keyword evidence="1" id="KW-0812">Transmembrane</keyword>
<gene>
    <name evidence="2" type="ORF">RTCCBAU85039_4513</name>
    <name evidence="3" type="ORF">SAMN05216228_1023111</name>
</gene>
<evidence type="ECO:0000313" key="5">
    <source>
        <dbReference type="Proteomes" id="UP000198939"/>
    </source>
</evidence>
<reference evidence="4" key="2">
    <citation type="submission" date="2016-10" db="EMBL/GenBank/DDBJ databases">
        <authorList>
            <person name="Wibberg D."/>
        </authorList>
    </citation>
    <scope>NUCLEOTIDE SEQUENCE [LARGE SCALE GENOMIC DNA]</scope>
</reference>
<organism evidence="2 4">
    <name type="scientific">Rhizobium tibeticum</name>
    <dbReference type="NCBI Taxonomy" id="501024"/>
    <lineage>
        <taxon>Bacteria</taxon>
        <taxon>Pseudomonadati</taxon>
        <taxon>Pseudomonadota</taxon>
        <taxon>Alphaproteobacteria</taxon>
        <taxon>Hyphomicrobiales</taxon>
        <taxon>Rhizobiaceae</taxon>
        <taxon>Rhizobium/Agrobacterium group</taxon>
        <taxon>Rhizobium</taxon>
    </lineage>
</organism>
<evidence type="ECO:0000256" key="1">
    <source>
        <dbReference type="SAM" id="Phobius"/>
    </source>
</evidence>
<evidence type="ECO:0000313" key="3">
    <source>
        <dbReference type="EMBL" id="SEO74484.1"/>
    </source>
</evidence>
<reference evidence="2" key="3">
    <citation type="submission" date="2016-10" db="EMBL/GenBank/DDBJ databases">
        <authorList>
            <person name="de Groot N.N."/>
        </authorList>
    </citation>
    <scope>NUCLEOTIDE SEQUENCE [LARGE SCALE GENOMIC DNA]</scope>
    <source>
        <strain evidence="2">CCBAU85039</strain>
    </source>
</reference>
<keyword evidence="1" id="KW-1133">Transmembrane helix</keyword>
<sequence>MAAEVIGIGSMALGVAFADVIRHIVIALIAR</sequence>